<dbReference type="EMBL" id="CP015506">
    <property type="protein sequence ID" value="AND39123.1"/>
    <property type="molecule type" value="Genomic_DNA"/>
</dbReference>
<sequence length="148" mass="16584">MTFKNINRGEFVFKDKVWIGADSDLLQLYGRTNCYIEFFKTGTTRSAYFGFGSASSEGLTVRNERPGGELTLVAGSCGNVNILRNDLKVRSTTYTSDEELKSEIELYTKSALKEILATPVKQYYLEGDIPGVDKKGLVLPIRKRLLIL</sequence>
<proteinExistence type="predicted"/>
<evidence type="ECO:0000313" key="2">
    <source>
        <dbReference type="Proteomes" id="UP000077856"/>
    </source>
</evidence>
<reference evidence="1 2" key="1">
    <citation type="submission" date="2016-04" db="EMBL/GenBank/DDBJ databases">
        <title>Complete genome sequence of Bacillus oceanisediminis strain 2691.</title>
        <authorList>
            <person name="Jeong H."/>
            <person name="Kim H.J."/>
            <person name="Lee D.-W."/>
        </authorList>
    </citation>
    <scope>NUCLEOTIDE SEQUENCE [LARGE SCALE GENOMIC DNA]</scope>
    <source>
        <strain evidence="1 2">2691</strain>
    </source>
</reference>
<dbReference type="RefSeq" id="WP_019381613.1">
    <property type="nucleotide sequence ID" value="NZ_CP015506.1"/>
</dbReference>
<organism evidence="1 2">
    <name type="scientific">Cytobacillus oceanisediminis 2691</name>
    <dbReference type="NCBI Taxonomy" id="1196031"/>
    <lineage>
        <taxon>Bacteria</taxon>
        <taxon>Bacillati</taxon>
        <taxon>Bacillota</taxon>
        <taxon>Bacilli</taxon>
        <taxon>Bacillales</taxon>
        <taxon>Bacillaceae</taxon>
        <taxon>Cytobacillus</taxon>
    </lineage>
</organism>
<dbReference type="KEGG" id="bon:A361_08335"/>
<protein>
    <submittedName>
        <fullName evidence="1">Uncharacterized protein</fullName>
    </submittedName>
</protein>
<dbReference type="AlphaFoldDB" id="A0A160M9N8"/>
<dbReference type="Proteomes" id="UP000077856">
    <property type="component" value="Chromosome"/>
</dbReference>
<name>A0A160M9N8_9BACI</name>
<evidence type="ECO:0000313" key="1">
    <source>
        <dbReference type="EMBL" id="AND39123.1"/>
    </source>
</evidence>
<accession>A0A160M9N8</accession>
<dbReference type="STRING" id="1196031.A361_08335"/>
<gene>
    <name evidence="1" type="ORF">A361_08335</name>
</gene>